<feature type="compositionally biased region" description="Basic and acidic residues" evidence="1">
    <location>
        <begin position="1"/>
        <end position="15"/>
    </location>
</feature>
<feature type="region of interest" description="Disordered" evidence="1">
    <location>
        <begin position="1"/>
        <end position="22"/>
    </location>
</feature>
<sequence length="105" mass="11455">MPERTDHVQPDEYPRRATGPSTDGCAVLNAAADRLSAVRPDGVMREPIRLALALRYATQAHGFRSQRADEVEREVLRLMPIIAPSSTTTRGEYALILRRAAGGAA</sequence>
<keyword evidence="3" id="KW-1185">Reference proteome</keyword>
<evidence type="ECO:0000313" key="2">
    <source>
        <dbReference type="EMBL" id="GHI41894.1"/>
    </source>
</evidence>
<reference evidence="2" key="1">
    <citation type="submission" date="2024-05" db="EMBL/GenBank/DDBJ databases">
        <title>Whole genome shotgun sequence of Streptomyces violascens NBRC 12920.</title>
        <authorList>
            <person name="Komaki H."/>
            <person name="Tamura T."/>
        </authorList>
    </citation>
    <scope>NUCLEOTIDE SEQUENCE</scope>
    <source>
        <strain evidence="2">NBRC 12920</strain>
    </source>
</reference>
<dbReference type="RefSeq" id="WP_189963390.1">
    <property type="nucleotide sequence ID" value="NZ_BMUA01000008.1"/>
</dbReference>
<evidence type="ECO:0000256" key="1">
    <source>
        <dbReference type="SAM" id="MobiDB-lite"/>
    </source>
</evidence>
<dbReference type="EMBL" id="BNDY01000017">
    <property type="protein sequence ID" value="GHI41894.1"/>
    <property type="molecule type" value="Genomic_DNA"/>
</dbReference>
<accession>A0ABQ3QX91</accession>
<gene>
    <name evidence="2" type="ORF">Sviol_63020</name>
</gene>
<proteinExistence type="predicted"/>
<evidence type="ECO:0000313" key="3">
    <source>
        <dbReference type="Proteomes" id="UP001050808"/>
    </source>
</evidence>
<dbReference type="Proteomes" id="UP001050808">
    <property type="component" value="Unassembled WGS sequence"/>
</dbReference>
<name>A0ABQ3QX91_9ACTN</name>
<comment type="caution">
    <text evidence="2">The sequence shown here is derived from an EMBL/GenBank/DDBJ whole genome shotgun (WGS) entry which is preliminary data.</text>
</comment>
<organism evidence="2 3">
    <name type="scientific">Streptomyces violascens</name>
    <dbReference type="NCBI Taxonomy" id="67381"/>
    <lineage>
        <taxon>Bacteria</taxon>
        <taxon>Bacillati</taxon>
        <taxon>Actinomycetota</taxon>
        <taxon>Actinomycetes</taxon>
        <taxon>Kitasatosporales</taxon>
        <taxon>Streptomycetaceae</taxon>
        <taxon>Streptomyces</taxon>
    </lineage>
</organism>
<protein>
    <submittedName>
        <fullName evidence="2">Uncharacterized protein</fullName>
    </submittedName>
</protein>